<evidence type="ECO:0000256" key="6">
    <source>
        <dbReference type="ARBA" id="ARBA00022679"/>
    </source>
</evidence>
<evidence type="ECO:0000256" key="4">
    <source>
        <dbReference type="ARBA" id="ARBA00022670"/>
    </source>
</evidence>
<evidence type="ECO:0000256" key="11">
    <source>
        <dbReference type="ARBA" id="ARBA00023136"/>
    </source>
</evidence>
<comment type="function">
    <text evidence="18">Serine peptidase whose precise substrate specificity remains unclear. Does not cleave peptides after a arginine or lysine residue. Regulates trans-Golgi network morphology and sorting by regulating the membrane binding of the AP-1 complex. May play a role in the regulation of synaptic vesicle exocytosis.</text>
</comment>
<proteinExistence type="inferred from homology"/>
<dbReference type="GO" id="GO:0016757">
    <property type="term" value="F:glycosyltransferase activity"/>
    <property type="evidence" value="ECO:0007669"/>
    <property type="project" value="UniProtKB-KW"/>
</dbReference>
<evidence type="ECO:0000256" key="5">
    <source>
        <dbReference type="ARBA" id="ARBA00022676"/>
    </source>
</evidence>
<dbReference type="Pfam" id="PF10250">
    <property type="entry name" value="O-FucT"/>
    <property type="match status" value="1"/>
</dbReference>
<evidence type="ECO:0000256" key="17">
    <source>
        <dbReference type="ARBA" id="ARBA00042165"/>
    </source>
</evidence>
<dbReference type="PRINTS" id="PR00862">
    <property type="entry name" value="PROLIGOPTASE"/>
</dbReference>
<evidence type="ECO:0000256" key="19">
    <source>
        <dbReference type="SAM" id="MobiDB-lite"/>
    </source>
</evidence>
<evidence type="ECO:0000313" key="23">
    <source>
        <dbReference type="Proteomes" id="UP001231189"/>
    </source>
</evidence>
<dbReference type="InterPro" id="IPR023302">
    <property type="entry name" value="Pept_S9A_N"/>
</dbReference>
<keyword evidence="12" id="KW-0325">Glycoprotein</keyword>
<comment type="subcellular location">
    <subcellularLocation>
        <location evidence="1">Membrane</location>
        <topology evidence="1">Single-pass membrane protein</topology>
    </subcellularLocation>
</comment>
<evidence type="ECO:0000256" key="15">
    <source>
        <dbReference type="ARBA" id="ARBA00030350"/>
    </source>
</evidence>
<evidence type="ECO:0000256" key="18">
    <source>
        <dbReference type="ARBA" id="ARBA00045448"/>
    </source>
</evidence>
<dbReference type="Pfam" id="PF00326">
    <property type="entry name" value="Peptidase_S9"/>
    <property type="match status" value="1"/>
</dbReference>
<dbReference type="InterPro" id="IPR024709">
    <property type="entry name" value="FucosylTrfase_pln"/>
</dbReference>
<dbReference type="GO" id="GO:0006004">
    <property type="term" value="P:fucose metabolic process"/>
    <property type="evidence" value="ECO:0007669"/>
    <property type="project" value="UniProtKB-KW"/>
</dbReference>
<dbReference type="GO" id="GO:0016020">
    <property type="term" value="C:membrane"/>
    <property type="evidence" value="ECO:0007669"/>
    <property type="project" value="UniProtKB-SubCell"/>
</dbReference>
<protein>
    <recommendedName>
        <fullName evidence="16">Prolyl endopeptidase-like</fullName>
    </recommendedName>
    <alternativeName>
        <fullName evidence="15">O-fucosyltransferase family protein</fullName>
    </alternativeName>
    <alternativeName>
        <fullName evidence="17">Prolylendopeptidase-like</fullName>
    </alternativeName>
</protein>
<keyword evidence="7" id="KW-0812">Transmembrane</keyword>
<comment type="similarity">
    <text evidence="2">Belongs to the peptidase S9A family.</text>
</comment>
<sequence>MLRRRHHPLPALLRLFSTSCRRRSGLPSHPCPPNTELPPPPPVAKKVPFTVSAHGRSWSDPFHWMRDTSDPDLAALLAAENAYADAFVSSAGGGGLRARLAAEMRARLPPSVASPPQPWGPWSYYQYVPDGMEYPILARKLRPSGGLAGSLLSYLSDWDKEEVLLNWNEIAEKFGYVHIGSCRTSPDHRFLAYTLDTSGGELFSLEVKDLQSKRVIFSSPHKGIVSLAWSHDSENLFYTVCDDTLRPNQVFCKKMQSDEADFLVFTENDVNCCVDITSTKDFKYITVYVMESGNVREGLWPVQKRTNKVQYFLEHHNGFFYILTNAPLEDIETSAEGYYLARCRAEKALMDKWQVVALPGSDCIFQDMDIFHEHLVLFLRKDGLPLFCSIDLPVNVDFQEPKELGNLTPWFFPIPSNLCSILPGANNDYMSSTYRLVVSSPVIPDLTVDYDMRKKTFTILHQEEVTGLSSSLCTSGLQSNVSSIQQNLQLIEDSQSWSDLSKLLTCERVQVISHDGVSIPLVILYSREAHIHGESPGILFGYGAYGEDLDKSWCSDRLSLLARGWILAFADVRGGGDPSWHLAGSKTNKINSIQDFAACGMHLIKEGFVHESRLCAVGCSAGGLLVGAAINMMPSLFSAAVLKVPFLDICNTMLDSTLPLTILDYEEFGDPNIPAEFDAIRSYSPYENLSPGICYPPMLVTASFNDTRVGVWEAAKWVSKVRDITCPSCSQSVVLKTNMQSGHFGEGGRFMSCEETAFEYAFLMKALGMDDIAAKRRGPSRGGAPLRGATPSLGPASSWRRGAWPREMGAGGKAAKARRAARVSLWVARASTTVLLWTCVVLLAAAFGERLAPSVLGGVWPGCLTQTLVIVQRPLLLPADGDAERVAVHTAISTTAASAAANAVALPPKRIYKNNGYLMVSCNGGLNQMRAAICDMVTVARYLNVTLIVPELDKTSFWADPSEFQDIFDVDYFIASLREEVRILKELPPRLKKRVEMGYLRSMPPVSWSDISYYQNQILPIIKKYKVLHLNKTDARLANNDLPMEIQKLRCRVNFAALRFTPEIEELGRRVVRILRQNGPFVVLHLRYEMDMLAFSGCTHGCSHEEAEELTRMRYAYPWWKEKVIDSNSKRKEGLCPLTPEEIAMVLKALDIDPSYQIYIAAGEIYGGQRRMAALTSAYPNVVRKETLLPSGLRFFQNHSSQMAALDYMVSLESDVFIPTYDGNMAKVVEGHRRYLGFKKTVLLDRKLIVELIDQYKNGTLSWTDFSSSVKASHTSRMGAPSRRQVIPDKPKEEDYFYANPYECLHQPDELSAL</sequence>
<dbReference type="SUPFAM" id="SSF50993">
    <property type="entry name" value="Peptidase/esterase 'gauge' domain"/>
    <property type="match status" value="1"/>
</dbReference>
<comment type="similarity">
    <text evidence="3">Belongs to the glycosyltransferase GT106 family.</text>
</comment>
<dbReference type="GO" id="GO:0009507">
    <property type="term" value="C:chloroplast"/>
    <property type="evidence" value="ECO:0007669"/>
    <property type="project" value="TreeGrafter"/>
</dbReference>
<keyword evidence="9" id="KW-0720">Serine protease</keyword>
<keyword evidence="8" id="KW-0378">Hydrolase</keyword>
<dbReference type="EMBL" id="JAUUTY010000005">
    <property type="protein sequence ID" value="KAK1631660.1"/>
    <property type="molecule type" value="Genomic_DNA"/>
</dbReference>
<evidence type="ECO:0000259" key="20">
    <source>
        <dbReference type="Pfam" id="PF00326"/>
    </source>
</evidence>
<dbReference type="Pfam" id="PF02897">
    <property type="entry name" value="Peptidase_S9_N"/>
    <property type="match status" value="1"/>
</dbReference>
<evidence type="ECO:0000256" key="7">
    <source>
        <dbReference type="ARBA" id="ARBA00022692"/>
    </source>
</evidence>
<evidence type="ECO:0000256" key="1">
    <source>
        <dbReference type="ARBA" id="ARBA00004167"/>
    </source>
</evidence>
<keyword evidence="6" id="KW-0808">Transferase</keyword>
<dbReference type="CDD" id="cd11299">
    <property type="entry name" value="O-FucT_plant"/>
    <property type="match status" value="1"/>
</dbReference>
<evidence type="ECO:0000256" key="8">
    <source>
        <dbReference type="ARBA" id="ARBA00022801"/>
    </source>
</evidence>
<evidence type="ECO:0000259" key="21">
    <source>
        <dbReference type="Pfam" id="PF02897"/>
    </source>
</evidence>
<feature type="domain" description="Peptidase S9A N-terminal" evidence="21">
    <location>
        <begin position="41"/>
        <end position="461"/>
    </location>
</feature>
<feature type="domain" description="Peptidase S9 prolyl oligopeptidase catalytic" evidence="20">
    <location>
        <begin position="556"/>
        <end position="769"/>
    </location>
</feature>
<dbReference type="SUPFAM" id="SSF53474">
    <property type="entry name" value="alpha/beta-Hydrolases"/>
    <property type="match status" value="1"/>
</dbReference>
<gene>
    <name evidence="22" type="ORF">QYE76_005975</name>
</gene>
<dbReference type="InterPro" id="IPR029058">
    <property type="entry name" value="AB_hydrolase_fold"/>
</dbReference>
<evidence type="ECO:0000256" key="13">
    <source>
        <dbReference type="ARBA" id="ARBA00023253"/>
    </source>
</evidence>
<keyword evidence="11" id="KW-0472">Membrane</keyword>
<keyword evidence="14" id="KW-0119">Carbohydrate metabolism</keyword>
<comment type="caution">
    <text evidence="22">The sequence shown here is derived from an EMBL/GenBank/DDBJ whole genome shotgun (WGS) entry which is preliminary data.</text>
</comment>
<feature type="region of interest" description="Disordered" evidence="19">
    <location>
        <begin position="22"/>
        <end position="42"/>
    </location>
</feature>
<organism evidence="22 23">
    <name type="scientific">Lolium multiflorum</name>
    <name type="common">Italian ryegrass</name>
    <name type="synonym">Lolium perenne subsp. multiflorum</name>
    <dbReference type="NCBI Taxonomy" id="4521"/>
    <lineage>
        <taxon>Eukaryota</taxon>
        <taxon>Viridiplantae</taxon>
        <taxon>Streptophyta</taxon>
        <taxon>Embryophyta</taxon>
        <taxon>Tracheophyta</taxon>
        <taxon>Spermatophyta</taxon>
        <taxon>Magnoliopsida</taxon>
        <taxon>Liliopsida</taxon>
        <taxon>Poales</taxon>
        <taxon>Poaceae</taxon>
        <taxon>BOP clade</taxon>
        <taxon>Pooideae</taxon>
        <taxon>Poodae</taxon>
        <taxon>Poeae</taxon>
        <taxon>Poeae Chloroplast Group 2 (Poeae type)</taxon>
        <taxon>Loliodinae</taxon>
        <taxon>Loliinae</taxon>
        <taxon>Lolium</taxon>
    </lineage>
</organism>
<keyword evidence="23" id="KW-1185">Reference proteome</keyword>
<keyword evidence="13" id="KW-0294">Fucose metabolism</keyword>
<dbReference type="InterPro" id="IPR001375">
    <property type="entry name" value="Peptidase_S9_cat"/>
</dbReference>
<evidence type="ECO:0000256" key="9">
    <source>
        <dbReference type="ARBA" id="ARBA00022825"/>
    </source>
</evidence>
<dbReference type="InterPro" id="IPR051543">
    <property type="entry name" value="Serine_Peptidase_S9A"/>
</dbReference>
<keyword evidence="10" id="KW-1133">Transmembrane helix</keyword>
<evidence type="ECO:0000313" key="22">
    <source>
        <dbReference type="EMBL" id="KAK1631660.1"/>
    </source>
</evidence>
<evidence type="ECO:0000256" key="12">
    <source>
        <dbReference type="ARBA" id="ARBA00023180"/>
    </source>
</evidence>
<dbReference type="GO" id="GO:0004252">
    <property type="term" value="F:serine-type endopeptidase activity"/>
    <property type="evidence" value="ECO:0007669"/>
    <property type="project" value="InterPro"/>
</dbReference>
<keyword evidence="4" id="KW-0645">Protease</keyword>
<evidence type="ECO:0000256" key="14">
    <source>
        <dbReference type="ARBA" id="ARBA00023277"/>
    </source>
</evidence>
<reference evidence="22" key="1">
    <citation type="submission" date="2023-07" db="EMBL/GenBank/DDBJ databases">
        <title>A chromosome-level genome assembly of Lolium multiflorum.</title>
        <authorList>
            <person name="Chen Y."/>
            <person name="Copetti D."/>
            <person name="Kolliker R."/>
            <person name="Studer B."/>
        </authorList>
    </citation>
    <scope>NUCLEOTIDE SEQUENCE</scope>
    <source>
        <strain evidence="22">02402/16</strain>
        <tissue evidence="22">Leaf</tissue>
    </source>
</reference>
<dbReference type="PANTHER" id="PTHR11757:SF12">
    <property type="entry name" value="PROLYL ENDOPEPTIDASE"/>
    <property type="match status" value="1"/>
</dbReference>
<keyword evidence="5" id="KW-0328">Glycosyltransferase</keyword>
<evidence type="ECO:0000256" key="16">
    <source>
        <dbReference type="ARBA" id="ARBA00039290"/>
    </source>
</evidence>
<dbReference type="Gene3D" id="3.40.50.1820">
    <property type="entry name" value="alpha/beta hydrolase"/>
    <property type="match status" value="1"/>
</dbReference>
<dbReference type="Gene3D" id="2.130.10.120">
    <property type="entry name" value="Prolyl oligopeptidase, N-terminal domain"/>
    <property type="match status" value="1"/>
</dbReference>
<dbReference type="FunFam" id="3.40.50.11350:FF:000011">
    <property type="entry name" value="O-fucosyltransferase 28"/>
    <property type="match status" value="1"/>
</dbReference>
<accession>A0AAD8RUR3</accession>
<feature type="compositionally biased region" description="Pro residues" evidence="19">
    <location>
        <begin position="29"/>
        <end position="42"/>
    </location>
</feature>
<feature type="region of interest" description="Disordered" evidence="19">
    <location>
        <begin position="778"/>
        <end position="801"/>
    </location>
</feature>
<name>A0AAD8RUR3_LOLMU</name>
<evidence type="ECO:0000256" key="3">
    <source>
        <dbReference type="ARBA" id="ARBA00007737"/>
    </source>
</evidence>
<dbReference type="InterPro" id="IPR002470">
    <property type="entry name" value="Peptidase_S9A"/>
</dbReference>
<dbReference type="PANTHER" id="PTHR11757">
    <property type="entry name" value="PROTEASE FAMILY S9A OLIGOPEPTIDASE"/>
    <property type="match status" value="1"/>
</dbReference>
<dbReference type="Proteomes" id="UP001231189">
    <property type="component" value="Unassembled WGS sequence"/>
</dbReference>
<dbReference type="InterPro" id="IPR019378">
    <property type="entry name" value="GDP-Fuc_O-FucTrfase"/>
</dbReference>
<evidence type="ECO:0000256" key="2">
    <source>
        <dbReference type="ARBA" id="ARBA00005228"/>
    </source>
</evidence>
<evidence type="ECO:0000256" key="10">
    <source>
        <dbReference type="ARBA" id="ARBA00022989"/>
    </source>
</evidence>
<dbReference type="GO" id="GO:0006508">
    <property type="term" value="P:proteolysis"/>
    <property type="evidence" value="ECO:0007669"/>
    <property type="project" value="UniProtKB-KW"/>
</dbReference>